<gene>
    <name evidence="1" type="ORF">BGE01nite_00140</name>
</gene>
<keyword evidence="2" id="KW-1185">Reference proteome</keyword>
<reference evidence="1 2" key="1">
    <citation type="submission" date="2019-07" db="EMBL/GenBank/DDBJ databases">
        <title>Whole genome shotgun sequence of Brevifollis gellanilyticus NBRC 108608.</title>
        <authorList>
            <person name="Hosoyama A."/>
            <person name="Uohara A."/>
            <person name="Ohji S."/>
            <person name="Ichikawa N."/>
        </authorList>
    </citation>
    <scope>NUCLEOTIDE SEQUENCE [LARGE SCALE GENOMIC DNA]</scope>
    <source>
        <strain evidence="1 2">NBRC 108608</strain>
    </source>
</reference>
<evidence type="ECO:0000313" key="1">
    <source>
        <dbReference type="EMBL" id="GEP40723.1"/>
    </source>
</evidence>
<dbReference type="OrthoDB" id="9779968at2"/>
<organism evidence="1 2">
    <name type="scientific">Brevifollis gellanilyticus</name>
    <dbReference type="NCBI Taxonomy" id="748831"/>
    <lineage>
        <taxon>Bacteria</taxon>
        <taxon>Pseudomonadati</taxon>
        <taxon>Verrucomicrobiota</taxon>
        <taxon>Verrucomicrobiia</taxon>
        <taxon>Verrucomicrobiales</taxon>
        <taxon>Verrucomicrobiaceae</taxon>
    </lineage>
</organism>
<comment type="caution">
    <text evidence="1">The sequence shown here is derived from an EMBL/GenBank/DDBJ whole genome shotgun (WGS) entry which is preliminary data.</text>
</comment>
<dbReference type="PANTHER" id="PTHR43737:SF1">
    <property type="entry name" value="DUF1501 DOMAIN-CONTAINING PROTEIN"/>
    <property type="match status" value="1"/>
</dbReference>
<evidence type="ECO:0000313" key="2">
    <source>
        <dbReference type="Proteomes" id="UP000321577"/>
    </source>
</evidence>
<dbReference type="AlphaFoldDB" id="A0A512M1W1"/>
<dbReference type="RefSeq" id="WP_146848217.1">
    <property type="nucleotide sequence ID" value="NZ_BKAG01000001.1"/>
</dbReference>
<dbReference type="InterPro" id="IPR010869">
    <property type="entry name" value="DUF1501"/>
</dbReference>
<accession>A0A512M1W1</accession>
<proteinExistence type="predicted"/>
<dbReference type="Proteomes" id="UP000321577">
    <property type="component" value="Unassembled WGS sequence"/>
</dbReference>
<protein>
    <recommendedName>
        <fullName evidence="3">DUF1501 domain-containing protein</fullName>
    </recommendedName>
</protein>
<name>A0A512M1W1_9BACT</name>
<dbReference type="EMBL" id="BKAG01000001">
    <property type="protein sequence ID" value="GEP40723.1"/>
    <property type="molecule type" value="Genomic_DNA"/>
</dbReference>
<sequence>MNIFLRKTTDRSKPNRRDFFVQSTCASLGITSMVNTLSQLQLAGTAAASGGPTDVKALLCIFLAGGNDSNNLLIPNGSSAARTHYEDFRGLPNYSGGAGGIAVPLGELAATAITPDNPGAYEHSAGYTNNSFGLHPACAALKGLFDSQDLAFVTNVGTLTQPGVSRANFGLASPTKPPQLFSHSDQVLQWQSSIADQPFTSGWGGRIADLLDPANNINTAGLAMGVSIAGVNSYQVGINEQPFVMSTAGALDFDGFGPSNVGYSDALVNTSLKPFLAGVNGYDPLSTTNYKTTQQGWRLRALERLMAMNHANLFDTSFQATAKNARVTEGVVADTLAYTSQTTGNNINLDGWFNTAFTGSPVNVANDFTNQIKMAARLIIGNAALLTDTGKGNNRQTFFIQQGGYDTHASQIAVNAANAVNTAVGQYALLAVLARSIKGFYDSIINHPRGGAALWDKVVGFTCSDFNRTFTPNKTDSTGGSDHGWGGHAFVVGGAVKGKKLYGTFPDLTVDGGIDCTGSRGRWIPSTSVDQYAAKIAQWIGVPAGQIDAIFPNLSRFGAGANLDFIDYTV</sequence>
<evidence type="ECO:0008006" key="3">
    <source>
        <dbReference type="Google" id="ProtNLM"/>
    </source>
</evidence>
<dbReference type="PANTHER" id="PTHR43737">
    <property type="entry name" value="BLL7424 PROTEIN"/>
    <property type="match status" value="1"/>
</dbReference>
<dbReference type="Pfam" id="PF07394">
    <property type="entry name" value="DUF1501"/>
    <property type="match status" value="1"/>
</dbReference>